<evidence type="ECO:0000259" key="1">
    <source>
        <dbReference type="PROSITE" id="PS51725"/>
    </source>
</evidence>
<dbReference type="PANTHER" id="PTHR33336:SF15">
    <property type="entry name" value="ABM DOMAIN-CONTAINING PROTEIN"/>
    <property type="match status" value="1"/>
</dbReference>
<evidence type="ECO:0000313" key="2">
    <source>
        <dbReference type="EMBL" id="QJB69809.1"/>
    </source>
</evidence>
<sequence length="114" mass="12658">MAKILIAAHIDVDPATREECLKKAQPYIDGALSQEGCLCYSWCADMHNPARIEVFEEWVDEEALAQHFQDIHYASMLAHIGSFGLTNAVSAKYRVDAEGPVYNAEGKPTPSFDQ</sequence>
<accession>A0A6H2DMB5</accession>
<feature type="domain" description="ABM" evidence="1">
    <location>
        <begin position="4"/>
        <end position="95"/>
    </location>
</feature>
<gene>
    <name evidence="2" type="ORF">HF685_11380</name>
</gene>
<dbReference type="RefSeq" id="WP_168820078.1">
    <property type="nucleotide sequence ID" value="NZ_CP051217.1"/>
</dbReference>
<dbReference type="AlphaFoldDB" id="A0A6H2DMB5"/>
<dbReference type="Proteomes" id="UP000501600">
    <property type="component" value="Chromosome"/>
</dbReference>
<dbReference type="GO" id="GO:0003824">
    <property type="term" value="F:catalytic activity"/>
    <property type="evidence" value="ECO:0007669"/>
    <property type="project" value="TreeGrafter"/>
</dbReference>
<reference evidence="2 3" key="1">
    <citation type="submission" date="2020-04" db="EMBL/GenBank/DDBJ databases">
        <title>Genome sequence for Sphingorhabdus sp. strain M1.</title>
        <authorList>
            <person name="Park S.-J."/>
        </authorList>
    </citation>
    <scope>NUCLEOTIDE SEQUENCE [LARGE SCALE GENOMIC DNA]</scope>
    <source>
        <strain evidence="2 3">JK6</strain>
    </source>
</reference>
<dbReference type="Gene3D" id="3.30.70.100">
    <property type="match status" value="1"/>
</dbReference>
<protein>
    <recommendedName>
        <fullName evidence="1">ABM domain-containing protein</fullName>
    </recommendedName>
</protein>
<dbReference type="PROSITE" id="PS51725">
    <property type="entry name" value="ABM"/>
    <property type="match status" value="1"/>
</dbReference>
<dbReference type="EMBL" id="CP051217">
    <property type="protein sequence ID" value="QJB69809.1"/>
    <property type="molecule type" value="Genomic_DNA"/>
</dbReference>
<evidence type="ECO:0000313" key="3">
    <source>
        <dbReference type="Proteomes" id="UP000501600"/>
    </source>
</evidence>
<keyword evidence="3" id="KW-1185">Reference proteome</keyword>
<dbReference type="Pfam" id="PF03992">
    <property type="entry name" value="ABM"/>
    <property type="match status" value="1"/>
</dbReference>
<dbReference type="InterPro" id="IPR011008">
    <property type="entry name" value="Dimeric_a/b-barrel"/>
</dbReference>
<dbReference type="KEGG" id="phao:HF685_11380"/>
<dbReference type="InterPro" id="IPR007138">
    <property type="entry name" value="ABM_dom"/>
</dbReference>
<organism evidence="2 3">
    <name type="scientific">Parasphingorhabdus halotolerans</name>
    <dbReference type="NCBI Taxonomy" id="2725558"/>
    <lineage>
        <taxon>Bacteria</taxon>
        <taxon>Pseudomonadati</taxon>
        <taxon>Pseudomonadota</taxon>
        <taxon>Alphaproteobacteria</taxon>
        <taxon>Sphingomonadales</taxon>
        <taxon>Sphingomonadaceae</taxon>
        <taxon>Parasphingorhabdus</taxon>
    </lineage>
</organism>
<dbReference type="SUPFAM" id="SSF54909">
    <property type="entry name" value="Dimeric alpha+beta barrel"/>
    <property type="match status" value="1"/>
</dbReference>
<name>A0A6H2DMB5_9SPHN</name>
<dbReference type="InterPro" id="IPR050744">
    <property type="entry name" value="AI-2_Isomerase_LsrG"/>
</dbReference>
<dbReference type="PANTHER" id="PTHR33336">
    <property type="entry name" value="QUINOL MONOOXYGENASE YGIN-RELATED"/>
    <property type="match status" value="1"/>
</dbReference>
<proteinExistence type="predicted"/>